<dbReference type="Pfam" id="PF14223">
    <property type="entry name" value="Retrotran_gag_2"/>
    <property type="match status" value="1"/>
</dbReference>
<reference evidence="1 2" key="1">
    <citation type="submission" date="2024-04" db="EMBL/GenBank/DDBJ databases">
        <title>Genome assembly C_amara_ONT_v2.</title>
        <authorList>
            <person name="Yant L."/>
            <person name="Moore C."/>
            <person name="Slenker M."/>
        </authorList>
    </citation>
    <scope>NUCLEOTIDE SEQUENCE [LARGE SCALE GENOMIC DNA]</scope>
    <source>
        <tissue evidence="1">Leaf</tissue>
    </source>
</reference>
<gene>
    <name evidence="1" type="ORF">V5N11_027382</name>
</gene>
<evidence type="ECO:0000313" key="1">
    <source>
        <dbReference type="EMBL" id="KAL1217320.1"/>
    </source>
</evidence>
<sequence>MRSYGDSLSNETVVSKVLRTLTPKFEYVVPAIMEANDLSTYTFDEMMSSLLSHEDRLVKKLEKSRRASGKGEGLNRGGRG</sequence>
<dbReference type="Proteomes" id="UP001558713">
    <property type="component" value="Unassembled WGS sequence"/>
</dbReference>
<organism evidence="1 2">
    <name type="scientific">Cardamine amara subsp. amara</name>
    <dbReference type="NCBI Taxonomy" id="228776"/>
    <lineage>
        <taxon>Eukaryota</taxon>
        <taxon>Viridiplantae</taxon>
        <taxon>Streptophyta</taxon>
        <taxon>Embryophyta</taxon>
        <taxon>Tracheophyta</taxon>
        <taxon>Spermatophyta</taxon>
        <taxon>Magnoliopsida</taxon>
        <taxon>eudicotyledons</taxon>
        <taxon>Gunneridae</taxon>
        <taxon>Pentapetalae</taxon>
        <taxon>rosids</taxon>
        <taxon>malvids</taxon>
        <taxon>Brassicales</taxon>
        <taxon>Brassicaceae</taxon>
        <taxon>Cardamineae</taxon>
        <taxon>Cardamine</taxon>
    </lineage>
</organism>
<evidence type="ECO:0000313" key="2">
    <source>
        <dbReference type="Proteomes" id="UP001558713"/>
    </source>
</evidence>
<protein>
    <recommendedName>
        <fullName evidence="3">UBN2 domain-containing protein</fullName>
    </recommendedName>
</protein>
<dbReference type="EMBL" id="JBANAX010000248">
    <property type="protein sequence ID" value="KAL1217320.1"/>
    <property type="molecule type" value="Genomic_DNA"/>
</dbReference>
<name>A0ABD1BJG5_CARAN</name>
<evidence type="ECO:0008006" key="3">
    <source>
        <dbReference type="Google" id="ProtNLM"/>
    </source>
</evidence>
<keyword evidence="2" id="KW-1185">Reference proteome</keyword>
<proteinExistence type="predicted"/>
<comment type="caution">
    <text evidence="1">The sequence shown here is derived from an EMBL/GenBank/DDBJ whole genome shotgun (WGS) entry which is preliminary data.</text>
</comment>
<dbReference type="AlphaFoldDB" id="A0ABD1BJG5"/>
<accession>A0ABD1BJG5</accession>